<evidence type="ECO:0000313" key="2">
    <source>
        <dbReference type="EMBL" id="OIW22132.1"/>
    </source>
</evidence>
<gene>
    <name evidence="2" type="ORF">CONLIGDRAFT_414784</name>
</gene>
<evidence type="ECO:0000256" key="1">
    <source>
        <dbReference type="SAM" id="MobiDB-lite"/>
    </source>
</evidence>
<dbReference type="Proteomes" id="UP000182658">
    <property type="component" value="Unassembled WGS sequence"/>
</dbReference>
<evidence type="ECO:0000313" key="3">
    <source>
        <dbReference type="Proteomes" id="UP000182658"/>
    </source>
</evidence>
<keyword evidence="3" id="KW-1185">Reference proteome</keyword>
<protein>
    <submittedName>
        <fullName evidence="2">Uncharacterized protein</fullName>
    </submittedName>
</protein>
<sequence length="199" mass="22065">MEIRTQSTTPRRHLPFSADEDDHSEFSKEASPTCHLPPEGRTRAQEAQCQQAGDRMALFCSNGRRASSARVNSAQGTHHLQSGLALTRKLMPVACKVKLSATRCGTGSGGQMVVSSHLRVWRGARDASCPRRRSHRVVRGREVRDGLVEGPDRQDVAPRFSGHRQARCWLSDCLLWLGVPARRSVRWSAILKSMLGSLD</sequence>
<dbReference type="InParanoid" id="A0A1J7IZ23"/>
<reference evidence="2 3" key="1">
    <citation type="submission" date="2016-10" db="EMBL/GenBank/DDBJ databases">
        <title>Draft genome sequence of Coniochaeta ligniaria NRRL30616, a lignocellulolytic fungus for bioabatement of inhibitors in plant biomass hydrolysates.</title>
        <authorList>
            <consortium name="DOE Joint Genome Institute"/>
            <person name="Jimenez D.J."/>
            <person name="Hector R.E."/>
            <person name="Riley R."/>
            <person name="Sun H."/>
            <person name="Grigoriev I.V."/>
            <person name="Van Elsas J.D."/>
            <person name="Nichols N.N."/>
        </authorList>
    </citation>
    <scope>NUCLEOTIDE SEQUENCE [LARGE SCALE GENOMIC DNA]</scope>
    <source>
        <strain evidence="2 3">NRRL 30616</strain>
    </source>
</reference>
<feature type="region of interest" description="Disordered" evidence="1">
    <location>
        <begin position="1"/>
        <end position="41"/>
    </location>
</feature>
<organism evidence="2 3">
    <name type="scientific">Coniochaeta ligniaria NRRL 30616</name>
    <dbReference type="NCBI Taxonomy" id="1408157"/>
    <lineage>
        <taxon>Eukaryota</taxon>
        <taxon>Fungi</taxon>
        <taxon>Dikarya</taxon>
        <taxon>Ascomycota</taxon>
        <taxon>Pezizomycotina</taxon>
        <taxon>Sordariomycetes</taxon>
        <taxon>Sordariomycetidae</taxon>
        <taxon>Coniochaetales</taxon>
        <taxon>Coniochaetaceae</taxon>
        <taxon>Coniochaeta</taxon>
    </lineage>
</organism>
<proteinExistence type="predicted"/>
<accession>A0A1J7IZ23</accession>
<dbReference type="AlphaFoldDB" id="A0A1J7IZ23"/>
<name>A0A1J7IZ23_9PEZI</name>
<dbReference type="EMBL" id="KV875160">
    <property type="protein sequence ID" value="OIW22132.1"/>
    <property type="molecule type" value="Genomic_DNA"/>
</dbReference>